<protein>
    <submittedName>
        <fullName evidence="3">Uncharacterized protein</fullName>
    </submittedName>
</protein>
<dbReference type="EMBL" id="KN834764">
    <property type="protein sequence ID" value="KIK63422.1"/>
    <property type="molecule type" value="Genomic_DNA"/>
</dbReference>
<keyword evidence="2" id="KW-0472">Membrane</keyword>
<feature type="region of interest" description="Disordered" evidence="1">
    <location>
        <begin position="145"/>
        <end position="169"/>
    </location>
</feature>
<keyword evidence="2" id="KW-0812">Transmembrane</keyword>
<name>A0A0D0CUZ6_9AGAR</name>
<organism evidence="3 4">
    <name type="scientific">Collybiopsis luxurians FD-317 M1</name>
    <dbReference type="NCBI Taxonomy" id="944289"/>
    <lineage>
        <taxon>Eukaryota</taxon>
        <taxon>Fungi</taxon>
        <taxon>Dikarya</taxon>
        <taxon>Basidiomycota</taxon>
        <taxon>Agaricomycotina</taxon>
        <taxon>Agaricomycetes</taxon>
        <taxon>Agaricomycetidae</taxon>
        <taxon>Agaricales</taxon>
        <taxon>Marasmiineae</taxon>
        <taxon>Omphalotaceae</taxon>
        <taxon>Collybiopsis</taxon>
        <taxon>Collybiopsis luxurians</taxon>
    </lineage>
</organism>
<accession>A0A0D0CUZ6</accession>
<dbReference type="Proteomes" id="UP000053593">
    <property type="component" value="Unassembled WGS sequence"/>
</dbReference>
<evidence type="ECO:0000313" key="4">
    <source>
        <dbReference type="Proteomes" id="UP000053593"/>
    </source>
</evidence>
<reference evidence="3 4" key="1">
    <citation type="submission" date="2014-04" db="EMBL/GenBank/DDBJ databases">
        <title>Evolutionary Origins and Diversification of the Mycorrhizal Mutualists.</title>
        <authorList>
            <consortium name="DOE Joint Genome Institute"/>
            <consortium name="Mycorrhizal Genomics Consortium"/>
            <person name="Kohler A."/>
            <person name="Kuo A."/>
            <person name="Nagy L.G."/>
            <person name="Floudas D."/>
            <person name="Copeland A."/>
            <person name="Barry K.W."/>
            <person name="Cichocki N."/>
            <person name="Veneault-Fourrey C."/>
            <person name="LaButti K."/>
            <person name="Lindquist E.A."/>
            <person name="Lipzen A."/>
            <person name="Lundell T."/>
            <person name="Morin E."/>
            <person name="Murat C."/>
            <person name="Riley R."/>
            <person name="Ohm R."/>
            <person name="Sun H."/>
            <person name="Tunlid A."/>
            <person name="Henrissat B."/>
            <person name="Grigoriev I.V."/>
            <person name="Hibbett D.S."/>
            <person name="Martin F."/>
        </authorList>
    </citation>
    <scope>NUCLEOTIDE SEQUENCE [LARGE SCALE GENOMIC DNA]</scope>
    <source>
        <strain evidence="3 4">FD-317 M1</strain>
    </source>
</reference>
<dbReference type="HOGENOM" id="CLU_465434_0_0_1"/>
<keyword evidence="2" id="KW-1133">Transmembrane helix</keyword>
<proteinExistence type="predicted"/>
<keyword evidence="4" id="KW-1185">Reference proteome</keyword>
<feature type="region of interest" description="Disordered" evidence="1">
    <location>
        <begin position="294"/>
        <end position="314"/>
    </location>
</feature>
<dbReference type="AlphaFoldDB" id="A0A0D0CUZ6"/>
<gene>
    <name evidence="3" type="ORF">GYMLUDRAFT_241904</name>
</gene>
<feature type="transmembrane region" description="Helical" evidence="2">
    <location>
        <begin position="6"/>
        <end position="25"/>
    </location>
</feature>
<sequence length="586" mass="65397">MVDRDQVNALILTVTFSLFLLSTISQKEKKKWKAMDADCDGLDELGFFRQGGIPSGRLIGDGTNGINPQSNDSVLSGAVECTASAFDGRRDCTQVCAGGVPIGRDDSRRMLLVDGQSVRSNRVRVPVMKSGSRLDLTASELEEVQRSPYRNKGRSHASKDINSGSHSSSVEVDAEWATDELKMLFEVIYGKRGSKKERRAFNIKYKDVYEWLLEWHKENAEESLVTDVVEEIASMSAEDSRSIQARNGCSWKRKQDQPLRRKEEGFGKKRQRVEDVVCIVEGLEGRYEKECDWEGEDENDRLSHSKSASGDFSGEANYPSWIPSRWSSSNSDCPLFYRQKDGGGSRSGLNAAKDETVGRENLITIAEDWHRTMPCSNWMPSSCSQSDSGFRTVYSGTENRSHFPFGLTGAADETLSTHNFAPVAEHSQREDDSYHLDKSRHYFSSVASGTSYGEANNPFYSALNGYYGPSPSYFFGETLTDAVIHPVRQNYSYDRFRRDAGSTSGFDVYRGIWDALVTHMDGSSSVQREQLAARSNENYSSSYDGYCSGEPGVCRVLFRDVEGTVVPSSYADAFSYGGDDEARRRS</sequence>
<evidence type="ECO:0000313" key="3">
    <source>
        <dbReference type="EMBL" id="KIK63422.1"/>
    </source>
</evidence>
<feature type="compositionally biased region" description="Polar residues" evidence="1">
    <location>
        <begin position="160"/>
        <end position="169"/>
    </location>
</feature>
<evidence type="ECO:0000256" key="2">
    <source>
        <dbReference type="SAM" id="Phobius"/>
    </source>
</evidence>
<evidence type="ECO:0000256" key="1">
    <source>
        <dbReference type="SAM" id="MobiDB-lite"/>
    </source>
</evidence>